<feature type="region of interest" description="Disordered" evidence="1">
    <location>
        <begin position="707"/>
        <end position="740"/>
    </location>
</feature>
<comment type="caution">
    <text evidence="2">The sequence shown here is derived from an EMBL/GenBank/DDBJ whole genome shotgun (WGS) entry which is preliminary data.</text>
</comment>
<dbReference type="InterPro" id="IPR017853">
    <property type="entry name" value="GH"/>
</dbReference>
<dbReference type="EMBL" id="NHPJ01000030">
    <property type="protein sequence ID" value="OYR58561.1"/>
    <property type="molecule type" value="Genomic_DNA"/>
</dbReference>
<dbReference type="Proteomes" id="UP000216308">
    <property type="component" value="Unassembled WGS sequence"/>
</dbReference>
<sequence>MGAAGAVGTAGCGFRAGTDGDGDGPDEGDGSAPDDAEAGDDGTADDPPDGPDRRFRVVDDGFAVSVDGGSFEALVPRGVNLGMAKPGRFPGEAAITRAEYDRWLAWMGELNVNVVRVYTVHPPAFYRALAAYNREHADPIYLLHGNWIGEELLAHAGDAFALSAEFDRSLRQVVDVVHGETTIDPEPGHASGTYDADVSDAVLGYIAGIEWPPTVVAETNRANDPGPYDGEYLASTVDRPFERWLAERLDRAVAHEVDAYGTQRPAAFTNWVTTDPLSHPYEPFEMEDAVAVDPDAIVATDANDAGTFAAYHVYPYYPPLLNETPEYASYVDHRGEPNSYAGYLNDLVGATDHPLVVAEFGVPSSRGIAQRHVHGRDQGRYTETEQGEIVAAMYEDVREVGAAGGLVFSWHDEWFKRTWNLAALSDPNRRPEWSNVQTPEQGFGLLTFDPADAVPLDGSADAWADATAATPADPPVRFDDGGDGSAADDARELTALRVTSDAAYLSIRLEFADLGDGAGVDDAPDWDRVNYLLTLGLTGRGGVQLPHGVDATSASTDFVVRLGGPDDSRVTVHPRYDAFAYLYGAEAGLDLDSYRNPDPGAFAPIRMTIGRGYTVPPTGERVPFQSVETGALRYGNGNPDSPEYDSLADVHVSPSTDAIEVRLPWLLLNVADPSRRRRLGDLWSDGVDEYEPFEAIDVAAASYVPAGDGDAGSGDDGGGTEAAAEPIDSRPTNLAHAVPGVEGDRLRTVEYVPPTWDEPAYTERLKESAEYLRETFGRYG</sequence>
<gene>
    <name evidence="2" type="ORF">DJ70_02890</name>
</gene>
<accession>A0A256IPV5</accession>
<name>A0A256IPV5_9EURY</name>
<dbReference type="Gene3D" id="3.20.20.80">
    <property type="entry name" value="Glycosidases"/>
    <property type="match status" value="1"/>
</dbReference>
<reference evidence="2 3" key="1">
    <citation type="journal article" date="2014" name="Front. Microbiol.">
        <title>Population and genomic analysis of the genus Halorubrum.</title>
        <authorList>
            <person name="Fullmer M.S."/>
            <person name="Soucy S.M."/>
            <person name="Swithers K.S."/>
            <person name="Makkay A.M."/>
            <person name="Wheeler R."/>
            <person name="Ventosa A."/>
            <person name="Gogarten J.P."/>
            <person name="Papke R.T."/>
        </authorList>
    </citation>
    <scope>NUCLEOTIDE SEQUENCE [LARGE SCALE GENOMIC DNA]</scope>
    <source>
        <strain evidence="2 3">Cb34</strain>
    </source>
</reference>
<dbReference type="AlphaFoldDB" id="A0A256IPV5"/>
<evidence type="ECO:0000256" key="1">
    <source>
        <dbReference type="SAM" id="MobiDB-lite"/>
    </source>
</evidence>
<keyword evidence="3" id="KW-1185">Reference proteome</keyword>
<feature type="compositionally biased region" description="Low complexity" evidence="1">
    <location>
        <begin position="1"/>
        <end position="17"/>
    </location>
</feature>
<protein>
    <recommendedName>
        <fullName evidence="4">Family 2 glycosyl transferase</fullName>
    </recommendedName>
</protein>
<dbReference type="SUPFAM" id="SSF51445">
    <property type="entry name" value="(Trans)glycosidases"/>
    <property type="match status" value="1"/>
</dbReference>
<evidence type="ECO:0008006" key="4">
    <source>
        <dbReference type="Google" id="ProtNLM"/>
    </source>
</evidence>
<organism evidence="2 3">
    <name type="scientific">Halorubrum halodurans</name>
    <dbReference type="NCBI Taxonomy" id="1383851"/>
    <lineage>
        <taxon>Archaea</taxon>
        <taxon>Methanobacteriati</taxon>
        <taxon>Methanobacteriota</taxon>
        <taxon>Stenosarchaea group</taxon>
        <taxon>Halobacteria</taxon>
        <taxon>Halobacteriales</taxon>
        <taxon>Haloferacaceae</taxon>
        <taxon>Halorubrum</taxon>
    </lineage>
</organism>
<evidence type="ECO:0000313" key="2">
    <source>
        <dbReference type="EMBL" id="OYR58561.1"/>
    </source>
</evidence>
<feature type="compositionally biased region" description="Gly residues" evidence="1">
    <location>
        <begin position="709"/>
        <end position="720"/>
    </location>
</feature>
<feature type="compositionally biased region" description="Acidic residues" evidence="1">
    <location>
        <begin position="20"/>
        <end position="49"/>
    </location>
</feature>
<proteinExistence type="predicted"/>
<feature type="region of interest" description="Disordered" evidence="1">
    <location>
        <begin position="1"/>
        <end position="54"/>
    </location>
</feature>
<evidence type="ECO:0000313" key="3">
    <source>
        <dbReference type="Proteomes" id="UP000216308"/>
    </source>
</evidence>